<dbReference type="Pfam" id="PF11312">
    <property type="entry name" value="Methyltransf_34"/>
    <property type="match status" value="1"/>
</dbReference>
<dbReference type="KEGG" id="cten:18248486"/>
<sequence>MSSRSKRSGRSSENDSIPFEGEHSLGALAIVDLFSQSFQRILDSPDLPEFIQVVKGSLYERQFLEAFDDDNKRFAYAARWTPARSLAYASLFSSLEPVKGLFEDPDSTTSVLCVGGGAGGELVGLASVFCRLKEHNSTSTSNLVVKIVDIADWSAIVTNVTKYMQQNWLYKPEKLTTQFIHKDILGNGFSAYGDLDLITLMFTTNELFSEKRAETIRFLQTLNRSCKQGAHLLIAESAGSYSHITVGTKKFPVQFIIDTVLLGKQGEDTGAWDLVDQSDSCWYRIDEKEVDYPMKLENMRFFYRLYEKK</sequence>
<dbReference type="Proteomes" id="UP000000707">
    <property type="component" value="Unassembled WGS sequence"/>
</dbReference>
<evidence type="ECO:0000313" key="1">
    <source>
        <dbReference type="EMBL" id="EGV61268.1"/>
    </source>
</evidence>
<protein>
    <recommendedName>
        <fullName evidence="3">25S rRNA (Uridine(2843)-N(3))-methyltransferase</fullName>
    </recommendedName>
</protein>
<dbReference type="STRING" id="590646.G3BCE5"/>
<gene>
    <name evidence="1" type="ORF">CANTEDRAFT_116882</name>
</gene>
<dbReference type="EMBL" id="GL996528">
    <property type="protein sequence ID" value="EGV61268.1"/>
    <property type="molecule type" value="Genomic_DNA"/>
</dbReference>
<proteinExistence type="predicted"/>
<dbReference type="AlphaFoldDB" id="G3BCE5"/>
<dbReference type="eggNOG" id="ENOG502QR34">
    <property type="taxonomic scope" value="Eukaryota"/>
</dbReference>
<dbReference type="GeneID" id="18248486"/>
<evidence type="ECO:0008006" key="3">
    <source>
        <dbReference type="Google" id="ProtNLM"/>
    </source>
</evidence>
<dbReference type="InterPro" id="IPR021463">
    <property type="entry name" value="Methyltransf_34"/>
</dbReference>
<keyword evidence="2" id="KW-1185">Reference proteome</keyword>
<evidence type="ECO:0000313" key="2">
    <source>
        <dbReference type="Proteomes" id="UP000000707"/>
    </source>
</evidence>
<dbReference type="OrthoDB" id="6419443at2759"/>
<accession>G3BCE5</accession>
<reference evidence="1 2" key="1">
    <citation type="journal article" date="2011" name="Proc. Natl. Acad. Sci. U.S.A.">
        <title>Comparative genomics of xylose-fermenting fungi for enhanced biofuel production.</title>
        <authorList>
            <person name="Wohlbach D.J."/>
            <person name="Kuo A."/>
            <person name="Sato T.K."/>
            <person name="Potts K.M."/>
            <person name="Salamov A.A."/>
            <person name="LaButti K.M."/>
            <person name="Sun H."/>
            <person name="Clum A."/>
            <person name="Pangilinan J.L."/>
            <person name="Lindquist E.A."/>
            <person name="Lucas S."/>
            <person name="Lapidus A."/>
            <person name="Jin M."/>
            <person name="Gunawan C."/>
            <person name="Balan V."/>
            <person name="Dale B.E."/>
            <person name="Jeffries T.W."/>
            <person name="Zinkel R."/>
            <person name="Barry K.W."/>
            <person name="Grigoriev I.V."/>
            <person name="Gasch A.P."/>
        </authorList>
    </citation>
    <scope>NUCLEOTIDE SEQUENCE [LARGE SCALE GENOMIC DNA]</scope>
    <source>
        <strain evidence="1">ATCC 10573</strain>
        <strain evidence="2">ATCC 10573 / BCRC 21748 / CBS 615 / JCM 9827 / NBRC 10315 / NRRL Y-1498 / VKM Y-70</strain>
    </source>
</reference>
<dbReference type="RefSeq" id="XP_006690483.1">
    <property type="nucleotide sequence ID" value="XM_006690420.1"/>
</dbReference>
<dbReference type="HOGENOM" id="CLU_028833_0_0_1"/>
<organism evidence="2">
    <name type="scientific">Candida tenuis (strain ATCC 10573 / BCRC 21748 / CBS 615 / JCM 9827 / NBRC 10315 / NRRL Y-1498 / VKM Y-70)</name>
    <name type="common">Yeast</name>
    <name type="synonym">Yamadazyma tenuis</name>
    <dbReference type="NCBI Taxonomy" id="590646"/>
    <lineage>
        <taxon>Eukaryota</taxon>
        <taxon>Fungi</taxon>
        <taxon>Dikarya</taxon>
        <taxon>Ascomycota</taxon>
        <taxon>Saccharomycotina</taxon>
        <taxon>Pichiomycetes</taxon>
        <taxon>Debaryomycetaceae</taxon>
        <taxon>Yamadazyma</taxon>
    </lineage>
</organism>
<dbReference type="EMBL" id="GL996528">
    <property type="protein sequence ID" value="EGV61269.1"/>
    <property type="molecule type" value="Genomic_DNA"/>
</dbReference>
<name>G3BCE5_CANTC</name>